<evidence type="ECO:0000313" key="8">
    <source>
        <dbReference type="EMBL" id="KAL2527301.1"/>
    </source>
</evidence>
<accession>A0ABD1UQR5</accession>
<evidence type="ECO:0000256" key="4">
    <source>
        <dbReference type="ARBA" id="ARBA00022759"/>
    </source>
</evidence>
<keyword evidence="1" id="KW-0808">Transferase</keyword>
<comment type="caution">
    <text evidence="8">The sequence shown here is derived from an EMBL/GenBank/DDBJ whole genome shotgun (WGS) entry which is preliminary data.</text>
</comment>
<name>A0ABD1UQR5_9LAMI</name>
<dbReference type="SUPFAM" id="SSF56672">
    <property type="entry name" value="DNA/RNA polymerases"/>
    <property type="match status" value="1"/>
</dbReference>
<keyword evidence="4" id="KW-0255">Endonuclease</keyword>
<dbReference type="Pfam" id="PF17917">
    <property type="entry name" value="RT_RNaseH"/>
    <property type="match status" value="1"/>
</dbReference>
<feature type="domain" description="Reverse transcriptase RNase H-like" evidence="7">
    <location>
        <begin position="28"/>
        <end position="94"/>
    </location>
</feature>
<keyword evidence="9" id="KW-1185">Reference proteome</keyword>
<evidence type="ECO:0000256" key="1">
    <source>
        <dbReference type="ARBA" id="ARBA00022679"/>
    </source>
</evidence>
<dbReference type="GO" id="GO:0004519">
    <property type="term" value="F:endonuclease activity"/>
    <property type="evidence" value="ECO:0007669"/>
    <property type="project" value="UniProtKB-KW"/>
</dbReference>
<evidence type="ECO:0000313" key="9">
    <source>
        <dbReference type="Proteomes" id="UP001604336"/>
    </source>
</evidence>
<reference evidence="9" key="1">
    <citation type="submission" date="2024-07" db="EMBL/GenBank/DDBJ databases">
        <title>Two chromosome-level genome assemblies of Korean endemic species Abeliophyllum distichum and Forsythia ovata (Oleaceae).</title>
        <authorList>
            <person name="Jang H."/>
        </authorList>
    </citation>
    <scope>NUCLEOTIDE SEQUENCE [LARGE SCALE GENOMIC DNA]</scope>
</reference>
<dbReference type="GO" id="GO:0003964">
    <property type="term" value="F:RNA-directed DNA polymerase activity"/>
    <property type="evidence" value="ECO:0007669"/>
    <property type="project" value="UniProtKB-KW"/>
</dbReference>
<dbReference type="EMBL" id="JBFOLK010000003">
    <property type="protein sequence ID" value="KAL2527301.1"/>
    <property type="molecule type" value="Genomic_DNA"/>
</dbReference>
<dbReference type="PANTHER" id="PTHR48475">
    <property type="entry name" value="RIBONUCLEASE H"/>
    <property type="match status" value="1"/>
</dbReference>
<evidence type="ECO:0000256" key="2">
    <source>
        <dbReference type="ARBA" id="ARBA00022695"/>
    </source>
</evidence>
<dbReference type="InterPro" id="IPR043502">
    <property type="entry name" value="DNA/RNA_pol_sf"/>
</dbReference>
<keyword evidence="6 8" id="KW-0695">RNA-directed DNA polymerase</keyword>
<proteinExistence type="predicted"/>
<keyword evidence="3" id="KW-0540">Nuclease</keyword>
<dbReference type="InterPro" id="IPR041373">
    <property type="entry name" value="RT_RNaseH"/>
</dbReference>
<evidence type="ECO:0000256" key="6">
    <source>
        <dbReference type="ARBA" id="ARBA00022918"/>
    </source>
</evidence>
<organism evidence="8 9">
    <name type="scientific">Abeliophyllum distichum</name>
    <dbReference type="NCBI Taxonomy" id="126358"/>
    <lineage>
        <taxon>Eukaryota</taxon>
        <taxon>Viridiplantae</taxon>
        <taxon>Streptophyta</taxon>
        <taxon>Embryophyta</taxon>
        <taxon>Tracheophyta</taxon>
        <taxon>Spermatophyta</taxon>
        <taxon>Magnoliopsida</taxon>
        <taxon>eudicotyledons</taxon>
        <taxon>Gunneridae</taxon>
        <taxon>Pentapetalae</taxon>
        <taxon>asterids</taxon>
        <taxon>lamiids</taxon>
        <taxon>Lamiales</taxon>
        <taxon>Oleaceae</taxon>
        <taxon>Forsythieae</taxon>
        <taxon>Abeliophyllum</taxon>
    </lineage>
</organism>
<keyword evidence="5" id="KW-0378">Hydrolase</keyword>
<evidence type="ECO:0000256" key="5">
    <source>
        <dbReference type="ARBA" id="ARBA00022801"/>
    </source>
</evidence>
<evidence type="ECO:0000256" key="3">
    <source>
        <dbReference type="ARBA" id="ARBA00022722"/>
    </source>
</evidence>
<keyword evidence="2" id="KW-0548">Nucleotidyltransferase</keyword>
<dbReference type="Proteomes" id="UP001604336">
    <property type="component" value="Unassembled WGS sequence"/>
</dbReference>
<evidence type="ECO:0000259" key="7">
    <source>
        <dbReference type="Pfam" id="PF17917"/>
    </source>
</evidence>
<gene>
    <name evidence="8" type="ORF">Adt_12355</name>
</gene>
<sequence length="145" mass="16761">MITQRGIEANPDKIRAILEMKSLTAEREVLKGAETCYSLAEQLVFVLIVAVRKLRPYFQSHTVQVMTNQHVKQILHRPEMSKRRLKWAIELSEFDIEFKPRTAIKAHVLADFIVELTMPPSIPDDKCNTPSLETLDLEVLSFNYH</sequence>
<protein>
    <submittedName>
        <fullName evidence="8">Reverse transcriptase</fullName>
    </submittedName>
</protein>
<dbReference type="PANTHER" id="PTHR48475:SF2">
    <property type="entry name" value="RIBONUCLEASE H"/>
    <property type="match status" value="1"/>
</dbReference>
<dbReference type="AlphaFoldDB" id="A0ABD1UQR5"/>
<dbReference type="GO" id="GO:0016787">
    <property type="term" value="F:hydrolase activity"/>
    <property type="evidence" value="ECO:0007669"/>
    <property type="project" value="UniProtKB-KW"/>
</dbReference>